<keyword evidence="4" id="KW-1185">Reference proteome</keyword>
<feature type="domain" description="Piwi" evidence="2">
    <location>
        <begin position="530"/>
        <end position="831"/>
    </location>
</feature>
<dbReference type="Pfam" id="PF16486">
    <property type="entry name" value="ArgoN"/>
    <property type="match status" value="1"/>
</dbReference>
<dbReference type="InterPro" id="IPR036085">
    <property type="entry name" value="PAZ_dom_sf"/>
</dbReference>
<dbReference type="EMBL" id="LSSL01000065">
    <property type="protein sequence ID" value="OLY85592.1"/>
    <property type="molecule type" value="Genomic_DNA"/>
</dbReference>
<dbReference type="Gene3D" id="3.30.420.10">
    <property type="entry name" value="Ribonuclease H-like superfamily/Ribonuclease H"/>
    <property type="match status" value="1"/>
</dbReference>
<dbReference type="Pfam" id="PF16487">
    <property type="entry name" value="ArgoMid"/>
    <property type="match status" value="1"/>
</dbReference>
<dbReference type="STRING" id="133383.A0A1R0H8R9"/>
<organism evidence="3 4">
    <name type="scientific">Smittium mucronatum</name>
    <dbReference type="NCBI Taxonomy" id="133383"/>
    <lineage>
        <taxon>Eukaryota</taxon>
        <taxon>Fungi</taxon>
        <taxon>Fungi incertae sedis</taxon>
        <taxon>Zoopagomycota</taxon>
        <taxon>Kickxellomycotina</taxon>
        <taxon>Harpellomycetes</taxon>
        <taxon>Harpellales</taxon>
        <taxon>Legeriomycetaceae</taxon>
        <taxon>Smittium</taxon>
    </lineage>
</organism>
<dbReference type="CDD" id="cd02846">
    <property type="entry name" value="PAZ_argonaute_like"/>
    <property type="match status" value="1"/>
</dbReference>
<dbReference type="Gene3D" id="3.40.50.2300">
    <property type="match status" value="1"/>
</dbReference>
<protein>
    <submittedName>
        <fullName evidence="3">Protein argonaute-3</fullName>
    </submittedName>
</protein>
<dbReference type="InterPro" id="IPR045246">
    <property type="entry name" value="Piwi_ago-like"/>
</dbReference>
<dbReference type="InterPro" id="IPR012337">
    <property type="entry name" value="RNaseH-like_sf"/>
</dbReference>
<dbReference type="SMART" id="SM01163">
    <property type="entry name" value="DUF1785"/>
    <property type="match status" value="1"/>
</dbReference>
<dbReference type="SUPFAM" id="SSF53098">
    <property type="entry name" value="Ribonuclease H-like"/>
    <property type="match status" value="1"/>
</dbReference>
<feature type="domain" description="PAZ" evidence="1">
    <location>
        <begin position="238"/>
        <end position="355"/>
    </location>
</feature>
<dbReference type="Pfam" id="PF02171">
    <property type="entry name" value="Piwi"/>
    <property type="match status" value="1"/>
</dbReference>
<dbReference type="InterPro" id="IPR003165">
    <property type="entry name" value="Piwi"/>
</dbReference>
<evidence type="ECO:0000259" key="2">
    <source>
        <dbReference type="PROSITE" id="PS50822"/>
    </source>
</evidence>
<dbReference type="Gene3D" id="2.170.260.10">
    <property type="entry name" value="paz domain"/>
    <property type="match status" value="1"/>
</dbReference>
<dbReference type="SUPFAM" id="SSF101690">
    <property type="entry name" value="PAZ domain"/>
    <property type="match status" value="1"/>
</dbReference>
<dbReference type="Pfam" id="PF16488">
    <property type="entry name" value="ArgoL2"/>
    <property type="match status" value="1"/>
</dbReference>
<dbReference type="InterPro" id="IPR032473">
    <property type="entry name" value="Argonaute_Mid_dom"/>
</dbReference>
<dbReference type="CDD" id="cd04657">
    <property type="entry name" value="Piwi_ago-like"/>
    <property type="match status" value="1"/>
</dbReference>
<dbReference type="Proteomes" id="UP000187455">
    <property type="component" value="Unassembled WGS sequence"/>
</dbReference>
<dbReference type="InterPro" id="IPR003100">
    <property type="entry name" value="PAZ_dom"/>
</dbReference>
<dbReference type="Pfam" id="PF02170">
    <property type="entry name" value="PAZ"/>
    <property type="match status" value="1"/>
</dbReference>
<dbReference type="InterPro" id="IPR032474">
    <property type="entry name" value="Argonaute_N"/>
</dbReference>
<dbReference type="AlphaFoldDB" id="A0A1R0H8R9"/>
<evidence type="ECO:0000313" key="4">
    <source>
        <dbReference type="Proteomes" id="UP000187455"/>
    </source>
</evidence>
<dbReference type="PROSITE" id="PS50821">
    <property type="entry name" value="PAZ"/>
    <property type="match status" value="1"/>
</dbReference>
<dbReference type="InterPro" id="IPR032472">
    <property type="entry name" value="ArgoL2"/>
</dbReference>
<accession>A0A1R0H8R9</accession>
<dbReference type="SMART" id="SM00950">
    <property type="entry name" value="Piwi"/>
    <property type="match status" value="1"/>
</dbReference>
<dbReference type="Pfam" id="PF08699">
    <property type="entry name" value="ArgoL1"/>
    <property type="match status" value="1"/>
</dbReference>
<dbReference type="PANTHER" id="PTHR22891">
    <property type="entry name" value="EUKARYOTIC TRANSLATION INITIATION FACTOR 2C"/>
    <property type="match status" value="1"/>
</dbReference>
<evidence type="ECO:0000259" key="1">
    <source>
        <dbReference type="PROSITE" id="PS50821"/>
    </source>
</evidence>
<reference evidence="3 4" key="1">
    <citation type="journal article" date="2016" name="Mol. Biol. Evol.">
        <title>Genome-Wide Survey of Gut Fungi (Harpellales) Reveals the First Horizontally Transferred Ubiquitin Gene from a Mosquito Host.</title>
        <authorList>
            <person name="Wang Y."/>
            <person name="White M.M."/>
            <person name="Kvist S."/>
            <person name="Moncalvo J.M."/>
        </authorList>
    </citation>
    <scope>NUCLEOTIDE SEQUENCE [LARGE SCALE GENOMIC DNA]</scope>
    <source>
        <strain evidence="3 4">ALG-7-W6</strain>
    </source>
</reference>
<comment type="caution">
    <text evidence="3">The sequence shown here is derived from an EMBL/GenBank/DDBJ whole genome shotgun (WGS) entry which is preliminary data.</text>
</comment>
<gene>
    <name evidence="3" type="ORF">AYI68_g213</name>
</gene>
<evidence type="ECO:0000313" key="3">
    <source>
        <dbReference type="EMBL" id="OLY85592.1"/>
    </source>
</evidence>
<dbReference type="GO" id="GO:0003723">
    <property type="term" value="F:RNA binding"/>
    <property type="evidence" value="ECO:0007669"/>
    <property type="project" value="InterPro"/>
</dbReference>
<dbReference type="InterPro" id="IPR036397">
    <property type="entry name" value="RNaseH_sf"/>
</dbReference>
<name>A0A1R0H8R9_9FUNG</name>
<proteinExistence type="predicted"/>
<dbReference type="OrthoDB" id="10252740at2759"/>
<dbReference type="PROSITE" id="PS50822">
    <property type="entry name" value="PIWI"/>
    <property type="match status" value="1"/>
</dbReference>
<dbReference type="InterPro" id="IPR014811">
    <property type="entry name" value="ArgoL1"/>
</dbReference>
<sequence length="873" mass="98733">MESTEAEQKPVLVSLAKRNGFGTQGRPVNIFVNYYEVISILDKCAYQYDIEITQKPRELREGEEPLPPPTRERRLPPRFSRELFDAFMSQHGRSALNGIFVAYDGSRVAYAPERLPLKSKEEIFEISFSEGDRPKTYLVKIMEAAEINMPALWDLTKGKDVEPALSSSGLRVLDTVLYQDIFKTHFKVGRSFYTNADKRSLGEGIDLWRGVFQSIKAGMSKLYLNLDIANTAFLMDGSLIGFVLEVLRLRSPDDLRGRSGPETWHQINRMIKGTTMIMLHRGRGSAKFKAKGISSLNAEQITFDKIDPVTNETHQVSVKDYLRDKFNIALKFPFLPCIEFRKNNFLPMELCDLAPGHHYKRKLNEMQTAEMIKHACLKPQQRQELIQRNFDDMNLSRSQAMKAFNFQVDSRLIQLKARLLPTPELHYSDLSRESVVRPNGGAWNMRDKIVWKGTSLNVWGVAVFMDSHKARPNQIQDFIRTLVNTCKNTGLNIANTRPLIQYISPMGNISQPLASFFKEIGDQAQAFPQMILCILPSSSTVLYGKIKNAAYTELGVHTQCMLSKHTMRPNPQYCANLCLKMNVKLGGVSAALKPQSLPIVSDVPTIILGADVTHPGINELERPSIAAVVGSMDPQFCKYKAILAQQGSRVEIIQDLAEIVRQQLINFFKSTGFKPQKIIFYRDGVSEGQFAEVMAKEVQSIVDACENLEKGYLPKITFIIVKKGHRTRFMPTGRNDADRSGNCMPGTVLDTDITSPHLYDFYLQSHSGIQGTSRCVHYIVLKDDNGFTPDTIQTLSYNMCYLYAICTRSVSLVPCVYYAHRVAFRARSHTKEQWSSSESGSVVSGFQGDNNAPEIEPKLLPVHDRLKQSMYFM</sequence>